<evidence type="ECO:0000313" key="2">
    <source>
        <dbReference type="Proteomes" id="UP000253772"/>
    </source>
</evidence>
<sequence length="227" mass="25296">MLRYRMLMFKLNRLVGKNRLTGAEEISLAGQFAEMITSQEEVDRIIADLVDHENPQVRRIGLAAIRRSHRFGGQTLMQALLRRLADVEGWLRHDAVWIAQEGQLDSAELRAALRRVAGNVRLPQDAVRARDNPADGPLHAAVRARHVLDALIKKSAAAHNAALAAGGALAGANDGKPYAQGSIGQIHSAHRQLQRKMAARKLRSSTKLKFRKVEPRYAENDNRRFLL</sequence>
<dbReference type="AlphaFoldDB" id="A0A132HK76"/>
<reference evidence="1 2" key="1">
    <citation type="submission" date="2019-03" db="EMBL/GenBank/DDBJ databases">
        <title>Comparative insights into the high quality Complete genome sequence of highly metal resistant Cupriavidus metallidurans strain BS1 isolated from a gold-copper mine.</title>
        <authorList>
            <person name="Mazhar H.S."/>
            <person name="Rensing C."/>
        </authorList>
    </citation>
    <scope>NUCLEOTIDE SEQUENCE [LARGE SCALE GENOMIC DNA]</scope>
    <source>
        <strain evidence="1 2">BS1</strain>
    </source>
</reference>
<accession>A0A132HK76</accession>
<evidence type="ECO:0000313" key="1">
    <source>
        <dbReference type="EMBL" id="QBP08869.1"/>
    </source>
</evidence>
<protein>
    <submittedName>
        <fullName evidence="1">Uncharacterized protein</fullName>
    </submittedName>
</protein>
<proteinExistence type="predicted"/>
<organism evidence="1 2">
    <name type="scientific">Cupriavidus metallidurans</name>
    <dbReference type="NCBI Taxonomy" id="119219"/>
    <lineage>
        <taxon>Bacteria</taxon>
        <taxon>Pseudomonadati</taxon>
        <taxon>Pseudomonadota</taxon>
        <taxon>Betaproteobacteria</taxon>
        <taxon>Burkholderiales</taxon>
        <taxon>Burkholderiaceae</taxon>
        <taxon>Cupriavidus</taxon>
    </lineage>
</organism>
<dbReference type="Proteomes" id="UP000253772">
    <property type="component" value="Chromosome c1"/>
</dbReference>
<dbReference type="OrthoDB" id="8961383at2"/>
<gene>
    <name evidence="1" type="ORF">DDF84_003435</name>
</gene>
<dbReference type="EMBL" id="CP037900">
    <property type="protein sequence ID" value="QBP08869.1"/>
    <property type="molecule type" value="Genomic_DNA"/>
</dbReference>
<name>A0A132HK76_9BURK</name>